<dbReference type="AlphaFoldDB" id="A0AAW1TT00"/>
<gene>
    <name evidence="1" type="ORF">WA026_012821</name>
</gene>
<accession>A0AAW1TT00</accession>
<sequence length="139" mass="15975">VEWKTGKAELLHLCNIYVYHYYTMNIITIIINEVTHESRCITVFSAPNYCDTIEDLGAYINLNGTDSFPGFRTYDAVPQPKVRAFGDGSLIRCGLMLIPSTVYENMYREGKVTEIMLLVLVRFSSFLGYSHQITRKKNF</sequence>
<proteinExistence type="predicted"/>
<organism evidence="1 2">
    <name type="scientific">Henosepilachna vigintioctopunctata</name>
    <dbReference type="NCBI Taxonomy" id="420089"/>
    <lineage>
        <taxon>Eukaryota</taxon>
        <taxon>Metazoa</taxon>
        <taxon>Ecdysozoa</taxon>
        <taxon>Arthropoda</taxon>
        <taxon>Hexapoda</taxon>
        <taxon>Insecta</taxon>
        <taxon>Pterygota</taxon>
        <taxon>Neoptera</taxon>
        <taxon>Endopterygota</taxon>
        <taxon>Coleoptera</taxon>
        <taxon>Polyphaga</taxon>
        <taxon>Cucujiformia</taxon>
        <taxon>Coccinelloidea</taxon>
        <taxon>Coccinellidae</taxon>
        <taxon>Epilachninae</taxon>
        <taxon>Epilachnini</taxon>
        <taxon>Henosepilachna</taxon>
    </lineage>
</organism>
<dbReference type="Gene3D" id="3.60.21.10">
    <property type="match status" value="1"/>
</dbReference>
<feature type="non-terminal residue" evidence="1">
    <location>
        <position position="1"/>
    </location>
</feature>
<dbReference type="EMBL" id="JARQZJ010000006">
    <property type="protein sequence ID" value="KAK9871447.1"/>
    <property type="molecule type" value="Genomic_DNA"/>
</dbReference>
<name>A0AAW1TT00_9CUCU</name>
<comment type="caution">
    <text evidence="1">The sequence shown here is derived from an EMBL/GenBank/DDBJ whole genome shotgun (WGS) entry which is preliminary data.</text>
</comment>
<evidence type="ECO:0000313" key="2">
    <source>
        <dbReference type="Proteomes" id="UP001431783"/>
    </source>
</evidence>
<reference evidence="1 2" key="1">
    <citation type="submission" date="2023-03" db="EMBL/GenBank/DDBJ databases">
        <title>Genome insight into feeding habits of ladybird beetles.</title>
        <authorList>
            <person name="Li H.-S."/>
            <person name="Huang Y.-H."/>
            <person name="Pang H."/>
        </authorList>
    </citation>
    <scope>NUCLEOTIDE SEQUENCE [LARGE SCALE GENOMIC DNA]</scope>
    <source>
        <strain evidence="1">SYSU_2023b</strain>
        <tissue evidence="1">Whole body</tissue>
    </source>
</reference>
<keyword evidence="2" id="KW-1185">Reference proteome</keyword>
<dbReference type="SUPFAM" id="SSF56300">
    <property type="entry name" value="Metallo-dependent phosphatases"/>
    <property type="match status" value="1"/>
</dbReference>
<dbReference type="InterPro" id="IPR029052">
    <property type="entry name" value="Metallo-depent_PP-like"/>
</dbReference>
<dbReference type="Proteomes" id="UP001431783">
    <property type="component" value="Unassembled WGS sequence"/>
</dbReference>
<evidence type="ECO:0000313" key="1">
    <source>
        <dbReference type="EMBL" id="KAK9871447.1"/>
    </source>
</evidence>
<protein>
    <submittedName>
        <fullName evidence="1">Uncharacterized protein</fullName>
    </submittedName>
</protein>